<accession>A0AAD9J0T6</accession>
<proteinExistence type="predicted"/>
<dbReference type="Proteomes" id="UP001209878">
    <property type="component" value="Unassembled WGS sequence"/>
</dbReference>
<reference evidence="2" key="1">
    <citation type="journal article" date="2023" name="Mol. Biol. Evol.">
        <title>Third-Generation Sequencing Reveals the Adaptive Role of the Epigenome in Three Deep-Sea Polychaetes.</title>
        <authorList>
            <person name="Perez M."/>
            <person name="Aroh O."/>
            <person name="Sun Y."/>
            <person name="Lan Y."/>
            <person name="Juniper S.K."/>
            <person name="Young C.R."/>
            <person name="Angers B."/>
            <person name="Qian P.Y."/>
        </authorList>
    </citation>
    <scope>NUCLEOTIDE SEQUENCE</scope>
    <source>
        <strain evidence="2">R07B-5</strain>
    </source>
</reference>
<organism evidence="2 3">
    <name type="scientific">Ridgeia piscesae</name>
    <name type="common">Tubeworm</name>
    <dbReference type="NCBI Taxonomy" id="27915"/>
    <lineage>
        <taxon>Eukaryota</taxon>
        <taxon>Metazoa</taxon>
        <taxon>Spiralia</taxon>
        <taxon>Lophotrochozoa</taxon>
        <taxon>Annelida</taxon>
        <taxon>Polychaeta</taxon>
        <taxon>Sedentaria</taxon>
        <taxon>Canalipalpata</taxon>
        <taxon>Sabellida</taxon>
        <taxon>Siboglinidae</taxon>
        <taxon>Ridgeia</taxon>
    </lineage>
</organism>
<feature type="chain" id="PRO_5042063171" description="Secreted protein" evidence="1">
    <location>
        <begin position="18"/>
        <end position="154"/>
    </location>
</feature>
<feature type="signal peptide" evidence="1">
    <location>
        <begin position="1"/>
        <end position="17"/>
    </location>
</feature>
<protein>
    <recommendedName>
        <fullName evidence="4">Secreted protein</fullName>
    </recommendedName>
</protein>
<dbReference type="EMBL" id="JAODUO010004174">
    <property type="protein sequence ID" value="KAK2144556.1"/>
    <property type="molecule type" value="Genomic_DNA"/>
</dbReference>
<keyword evidence="3" id="KW-1185">Reference proteome</keyword>
<name>A0AAD9J0T6_RIDPI</name>
<dbReference type="AlphaFoldDB" id="A0AAD9J0T6"/>
<evidence type="ECO:0008006" key="4">
    <source>
        <dbReference type="Google" id="ProtNLM"/>
    </source>
</evidence>
<evidence type="ECO:0000313" key="3">
    <source>
        <dbReference type="Proteomes" id="UP001209878"/>
    </source>
</evidence>
<comment type="caution">
    <text evidence="2">The sequence shown here is derived from an EMBL/GenBank/DDBJ whole genome shotgun (WGS) entry which is preliminary data.</text>
</comment>
<gene>
    <name evidence="2" type="ORF">NP493_4180g00004</name>
</gene>
<keyword evidence="1" id="KW-0732">Signal</keyword>
<evidence type="ECO:0000256" key="1">
    <source>
        <dbReference type="SAM" id="SignalP"/>
    </source>
</evidence>
<evidence type="ECO:0000313" key="2">
    <source>
        <dbReference type="EMBL" id="KAK2144556.1"/>
    </source>
</evidence>
<sequence length="154" mass="17125">MLLILILVSIKGPVTLSAIATGFRDFGDCAVFTDRKWRTCDKVTSSTSPRDFFLRANVSLCQNEARIRVVLKDGDCSDKNQVHVDTMEKSVGTGPFNGYLLRCELTKTEKPGGDLSLCSFCCQCHTRGCDFVFVRVFGRNGPVRSLCEVELIYP</sequence>